<dbReference type="InterPro" id="IPR058441">
    <property type="entry name" value="DUF8128"/>
</dbReference>
<proteinExistence type="predicted"/>
<dbReference type="Gene3D" id="3.40.50.300">
    <property type="entry name" value="P-loop containing nucleotide triphosphate hydrolases"/>
    <property type="match status" value="2"/>
</dbReference>
<accession>A0A1F7XLL7</accession>
<reference evidence="4 5" key="1">
    <citation type="journal article" date="2016" name="Nat. Commun.">
        <title>Thousands of microbial genomes shed light on interconnected biogeochemical processes in an aquifer system.</title>
        <authorList>
            <person name="Anantharaman K."/>
            <person name="Brown C.T."/>
            <person name="Hug L.A."/>
            <person name="Sharon I."/>
            <person name="Castelle C.J."/>
            <person name="Probst A.J."/>
            <person name="Thomas B.C."/>
            <person name="Singh A."/>
            <person name="Wilkins M.J."/>
            <person name="Karaoz U."/>
            <person name="Brodie E.L."/>
            <person name="Williams K.H."/>
            <person name="Hubbard S.S."/>
            <person name="Banfield J.F."/>
        </authorList>
    </citation>
    <scope>NUCLEOTIDE SEQUENCE [LARGE SCALE GENOMIC DNA]</scope>
</reference>
<dbReference type="InterPro" id="IPR027417">
    <property type="entry name" value="P-loop_NTPase"/>
</dbReference>
<dbReference type="AlphaFoldDB" id="A0A1F7XLL7"/>
<evidence type="ECO:0008006" key="6">
    <source>
        <dbReference type="Google" id="ProtNLM"/>
    </source>
</evidence>
<name>A0A1F7XLL7_9BACT</name>
<dbReference type="STRING" id="1802485.A2V97_02750"/>
<gene>
    <name evidence="4" type="ORF">A2V97_02750</name>
</gene>
<organism evidence="4 5">
    <name type="scientific">Candidatus Woesebacteria bacterium RBG_16_42_24</name>
    <dbReference type="NCBI Taxonomy" id="1802485"/>
    <lineage>
        <taxon>Bacteria</taxon>
        <taxon>Candidatus Woeseibacteriota</taxon>
    </lineage>
</organism>
<protein>
    <recommendedName>
        <fullName evidence="6">Type IV secretion system coupling protein TraD DNA-binding domain-containing protein</fullName>
    </recommendedName>
</protein>
<dbReference type="EMBL" id="MGFX01000001">
    <property type="protein sequence ID" value="OGM15679.1"/>
    <property type="molecule type" value="Genomic_DNA"/>
</dbReference>
<evidence type="ECO:0000313" key="4">
    <source>
        <dbReference type="EMBL" id="OGM15679.1"/>
    </source>
</evidence>
<feature type="domain" description="TraD/TraG TraM recognition site" evidence="2">
    <location>
        <begin position="575"/>
        <end position="655"/>
    </location>
</feature>
<evidence type="ECO:0000259" key="1">
    <source>
        <dbReference type="Pfam" id="PF01935"/>
    </source>
</evidence>
<feature type="domain" description="Helicase HerA central" evidence="1">
    <location>
        <begin position="315"/>
        <end position="408"/>
    </location>
</feature>
<sequence length="711" mass="79400">MHHLTTLLLKLPRNTEVTPEAAQTFLAALTQINSVGFLQRLFGARSQALSLEIVQINQQIQFLVTCDTALVSFVKTQIQSNYPLAIIDEIPDPLATNPKLHVSTLKLSKGSFYPLATFANFTDVDPLASVLSVLAKSTPDELVAVQYALESVSPSWQTQGANYAAYGAKKEDGTYSPREDQSIIKEKISYPGFAVSLRLAATSNETLRELASAFGVFTRADGNSFSTKGRSFLRKTKPLIDFLSRKVSGNQIMNILELATVWHLPSEKIKTPMIAWGTSVLSDPPENLPTSYGATDEDKMGINFFGKTQFKNNEVIFGIKDKDRRRHLWNIGKTGTGKSTLIANMAIDDLKKGRGLAVIDPHGDLCEIILDYIPRERINDVVYFNPADKDYPIVVNPLEVTNKEEAELVVSGIVSIFNKIFGFSWGPRLEYILRTTLLTLADVPNSTLKDVPMILTVPDFRRRITDKITDPILKSFWVDEFEKMPPNLQKEAISPILNKVGQFVTSPLIRTIIGHPKSSIRLDDIMNEGKILLANLSQGRLGEDNAALLGAMLITKLQLAAMHRVDMPEESRRDFYLYVDEFQNFATGSFIKIMSEARKYRLDIMLANQYMAQIPEEVQKAILGNAGSIMSFAVGASDASILFKEFAEVFSETDLVNLSNYQVACKLTVDGYSTRPFLAYTLPLPISRNQNRDKVIRVSRERWTKRGPHTV</sequence>
<evidence type="ECO:0000259" key="2">
    <source>
        <dbReference type="Pfam" id="PF12696"/>
    </source>
</evidence>
<dbReference type="InterPro" id="IPR032689">
    <property type="entry name" value="TraG-D_C"/>
</dbReference>
<dbReference type="SUPFAM" id="SSF52540">
    <property type="entry name" value="P-loop containing nucleoside triphosphate hydrolases"/>
    <property type="match status" value="1"/>
</dbReference>
<dbReference type="InterPro" id="IPR051162">
    <property type="entry name" value="T4SS_component"/>
</dbReference>
<dbReference type="Pfam" id="PF01935">
    <property type="entry name" value="DUF87"/>
    <property type="match status" value="1"/>
</dbReference>
<feature type="domain" description="DUF8128" evidence="3">
    <location>
        <begin position="12"/>
        <end position="276"/>
    </location>
</feature>
<dbReference type="Pfam" id="PF26449">
    <property type="entry name" value="DUF8128"/>
    <property type="match status" value="1"/>
</dbReference>
<dbReference type="InterPro" id="IPR002789">
    <property type="entry name" value="HerA_central"/>
</dbReference>
<dbReference type="CDD" id="cd01127">
    <property type="entry name" value="TrwB_TraG_TraD_VirD4"/>
    <property type="match status" value="1"/>
</dbReference>
<evidence type="ECO:0000313" key="5">
    <source>
        <dbReference type="Proteomes" id="UP000177382"/>
    </source>
</evidence>
<dbReference type="PANTHER" id="PTHR30121:SF11">
    <property type="entry name" value="AAA+ ATPASE DOMAIN-CONTAINING PROTEIN"/>
    <property type="match status" value="1"/>
</dbReference>
<dbReference type="Proteomes" id="UP000177382">
    <property type="component" value="Unassembled WGS sequence"/>
</dbReference>
<evidence type="ECO:0000259" key="3">
    <source>
        <dbReference type="Pfam" id="PF26449"/>
    </source>
</evidence>
<dbReference type="Pfam" id="PF12696">
    <property type="entry name" value="TraG-D_C"/>
    <property type="match status" value="1"/>
</dbReference>
<comment type="caution">
    <text evidence="4">The sequence shown here is derived from an EMBL/GenBank/DDBJ whole genome shotgun (WGS) entry which is preliminary data.</text>
</comment>
<dbReference type="PANTHER" id="PTHR30121">
    <property type="entry name" value="UNCHARACTERIZED PROTEIN YJGR-RELATED"/>
    <property type="match status" value="1"/>
</dbReference>